<dbReference type="Gene3D" id="3.50.50.60">
    <property type="entry name" value="FAD/NAD(P)-binding domain"/>
    <property type="match status" value="1"/>
</dbReference>
<dbReference type="OrthoDB" id="337830at2"/>
<dbReference type="InterPro" id="IPR050703">
    <property type="entry name" value="Flavin_MAO"/>
</dbReference>
<comment type="similarity">
    <text evidence="2">Belongs to the flavin monoamine oxidase family.</text>
</comment>
<dbReference type="RefSeq" id="WP_092283967.1">
    <property type="nucleotide sequence ID" value="NZ_FOPJ01000002.1"/>
</dbReference>
<proteinExistence type="inferred from homology"/>
<evidence type="ECO:0000256" key="3">
    <source>
        <dbReference type="ARBA" id="ARBA00023002"/>
    </source>
</evidence>
<dbReference type="EMBL" id="FOPJ01000002">
    <property type="protein sequence ID" value="SFG27117.1"/>
    <property type="molecule type" value="Genomic_DNA"/>
</dbReference>
<dbReference type="GO" id="GO:0016491">
    <property type="term" value="F:oxidoreductase activity"/>
    <property type="evidence" value="ECO:0007669"/>
    <property type="project" value="UniProtKB-KW"/>
</dbReference>
<organism evidence="6 7">
    <name type="scientific">Corynebacterium spheniscorum</name>
    <dbReference type="NCBI Taxonomy" id="185761"/>
    <lineage>
        <taxon>Bacteria</taxon>
        <taxon>Bacillati</taxon>
        <taxon>Actinomycetota</taxon>
        <taxon>Actinomycetes</taxon>
        <taxon>Mycobacteriales</taxon>
        <taxon>Corynebacteriaceae</taxon>
        <taxon>Corynebacterium</taxon>
    </lineage>
</organism>
<dbReference type="PANTHER" id="PTHR43563:SF1">
    <property type="entry name" value="AMINE OXIDASE [FLAVIN-CONTAINING] B"/>
    <property type="match status" value="1"/>
</dbReference>
<feature type="binding site" evidence="4">
    <location>
        <position position="343"/>
    </location>
    <ligand>
        <name>substrate</name>
    </ligand>
</feature>
<dbReference type="Pfam" id="PF01593">
    <property type="entry name" value="Amino_oxidase"/>
    <property type="match status" value="1"/>
</dbReference>
<evidence type="ECO:0000313" key="6">
    <source>
        <dbReference type="EMBL" id="SFG27117.1"/>
    </source>
</evidence>
<keyword evidence="7" id="KW-1185">Reference proteome</keyword>
<accession>A0A1I2QLM8</accession>
<dbReference type="PRINTS" id="PR00757">
    <property type="entry name" value="AMINEOXDASEF"/>
</dbReference>
<dbReference type="STRING" id="185761.SAMN05660282_00433"/>
<name>A0A1I2QLM8_9CORY</name>
<dbReference type="InterPro" id="IPR001613">
    <property type="entry name" value="Flavin_amine_oxidase"/>
</dbReference>
<dbReference type="Proteomes" id="UP000199065">
    <property type="component" value="Unassembled WGS sequence"/>
</dbReference>
<sequence>MSTQRSVDVVVIGAGPAGTSAAYHLKKAGASVCILEARERIGGRTRSDVMDGAWFEIGGQWVSPDQTELLAILDELGLHTYPRYREGDSIYLDHDGNTHRYQGEWFPTSEETLKEMKRLVEVMDELAAAMDPARPWDHPQAAELDSQTFEQWLATQSSDAEARKNIAIFVAGGMLTKPAYAFSALQAVFMACSAGSFSNLVDENFILNERVVGGMQKVSLTLAEKVGEENIILNCPVRTLEYSDEGVIARGDGGVEVRARYAILAIPPNLYDRITYVPELPRKLHIAHQHQSMGLVIKVHAAYETPWWREKGLSGTCFSSKNLVQEIYDNTNYGETRGTLVGFVTDKTAEEMFALPVEERKHQILTAMAKMLGDEVMNPIAYYESDWAAEEWTRGAYANSWDMGGLSRWGHTATEPVGPIHFACSDIAAEGFQHVDGALRRGRQVAGSLTQLLTEGKG</sequence>
<feature type="binding site" evidence="4">
    <location>
        <begin position="36"/>
        <end position="37"/>
    </location>
    <ligand>
        <name>FAD</name>
        <dbReference type="ChEBI" id="CHEBI:57692"/>
    </ligand>
</feature>
<dbReference type="InterPro" id="IPR002937">
    <property type="entry name" value="Amino_oxidase"/>
</dbReference>
<dbReference type="SUPFAM" id="SSF54373">
    <property type="entry name" value="FAD-linked reductases, C-terminal domain"/>
    <property type="match status" value="1"/>
</dbReference>
<dbReference type="AlphaFoldDB" id="A0A1I2QLM8"/>
<feature type="binding site" evidence="4">
    <location>
        <position position="237"/>
    </location>
    <ligand>
        <name>FAD</name>
        <dbReference type="ChEBI" id="CHEBI:57692"/>
    </ligand>
</feature>
<dbReference type="InterPro" id="IPR036188">
    <property type="entry name" value="FAD/NAD-bd_sf"/>
</dbReference>
<protein>
    <submittedName>
        <fullName evidence="6">Putrescine oxidase</fullName>
    </submittedName>
</protein>
<evidence type="ECO:0000256" key="4">
    <source>
        <dbReference type="PIRSR" id="PIRSR601613-1"/>
    </source>
</evidence>
<reference evidence="6 7" key="1">
    <citation type="submission" date="2016-10" db="EMBL/GenBank/DDBJ databases">
        <authorList>
            <person name="de Groot N.N."/>
        </authorList>
    </citation>
    <scope>NUCLEOTIDE SEQUENCE [LARGE SCALE GENOMIC DNA]</scope>
    <source>
        <strain>J11</strain>
        <strain evidence="7">PG 39</strain>
    </source>
</reference>
<dbReference type="SUPFAM" id="SSF51905">
    <property type="entry name" value="FAD/NAD(P)-binding domain"/>
    <property type="match status" value="1"/>
</dbReference>
<evidence type="ECO:0000259" key="5">
    <source>
        <dbReference type="Pfam" id="PF01593"/>
    </source>
</evidence>
<dbReference type="PANTHER" id="PTHR43563">
    <property type="entry name" value="AMINE OXIDASE"/>
    <property type="match status" value="1"/>
</dbReference>
<evidence type="ECO:0000313" key="7">
    <source>
        <dbReference type="Proteomes" id="UP000199065"/>
    </source>
</evidence>
<evidence type="ECO:0000256" key="1">
    <source>
        <dbReference type="ARBA" id="ARBA00001974"/>
    </source>
</evidence>
<feature type="domain" description="Amine oxidase" evidence="5">
    <location>
        <begin position="17"/>
        <end position="447"/>
    </location>
</feature>
<evidence type="ECO:0000256" key="2">
    <source>
        <dbReference type="ARBA" id="ARBA00005995"/>
    </source>
</evidence>
<comment type="cofactor">
    <cofactor evidence="1">
        <name>FAD</name>
        <dbReference type="ChEBI" id="CHEBI:57692"/>
    </cofactor>
</comment>
<gene>
    <name evidence="6" type="ORF">SAMN05660282_00433</name>
</gene>
<keyword evidence="3" id="KW-0560">Oxidoreductase</keyword>